<evidence type="ECO:0000313" key="2">
    <source>
        <dbReference type="EMBL" id="VZO34776.1"/>
    </source>
</evidence>
<accession>A0A7M4DD57</accession>
<protein>
    <submittedName>
        <fullName evidence="2">Uncharacterized protein</fullName>
    </submittedName>
</protein>
<evidence type="ECO:0000256" key="1">
    <source>
        <dbReference type="SAM" id="Phobius"/>
    </source>
</evidence>
<keyword evidence="1" id="KW-0472">Membrane</keyword>
<evidence type="ECO:0000313" key="3">
    <source>
        <dbReference type="Proteomes" id="UP000419743"/>
    </source>
</evidence>
<dbReference type="Proteomes" id="UP000419743">
    <property type="component" value="Unassembled WGS sequence"/>
</dbReference>
<comment type="caution">
    <text evidence="2">The sequence shown here is derived from an EMBL/GenBank/DDBJ whole genome shotgun (WGS) entry which is preliminary data.</text>
</comment>
<name>A0A7M4DD57_9MICO</name>
<dbReference type="EMBL" id="CACRYJ010000004">
    <property type="protein sequence ID" value="VZO34776.1"/>
    <property type="molecule type" value="Genomic_DNA"/>
</dbReference>
<dbReference type="AlphaFoldDB" id="A0A7M4DD57"/>
<keyword evidence="1" id="KW-1133">Transmembrane helix</keyword>
<feature type="transmembrane region" description="Helical" evidence="1">
    <location>
        <begin position="20"/>
        <end position="40"/>
    </location>
</feature>
<organism evidence="2 3">
    <name type="scientific">Occultella aeris</name>
    <dbReference type="NCBI Taxonomy" id="2761496"/>
    <lineage>
        <taxon>Bacteria</taxon>
        <taxon>Bacillati</taxon>
        <taxon>Actinomycetota</taxon>
        <taxon>Actinomycetes</taxon>
        <taxon>Micrococcales</taxon>
        <taxon>Ruaniaceae</taxon>
        <taxon>Occultella</taxon>
    </lineage>
</organism>
<proteinExistence type="predicted"/>
<gene>
    <name evidence="2" type="ORF">HALOF300_00045</name>
</gene>
<dbReference type="RefSeq" id="WP_197522187.1">
    <property type="nucleotide sequence ID" value="NZ_CACRYJ010000004.1"/>
</dbReference>
<reference evidence="2 3" key="1">
    <citation type="submission" date="2019-11" db="EMBL/GenBank/DDBJ databases">
        <authorList>
            <person name="Criscuolo A."/>
        </authorList>
    </citation>
    <scope>NUCLEOTIDE SEQUENCE [LARGE SCALE GENOMIC DNA]</scope>
    <source>
        <strain evidence="2">CIP111667</strain>
    </source>
</reference>
<sequence>MYGWIFTHLPGPAWARVVQSTVLVVAVVAALFLWVFPAVAPYMPFNDQTVGEGR</sequence>
<keyword evidence="1" id="KW-0812">Transmembrane</keyword>
<keyword evidence="3" id="KW-1185">Reference proteome</keyword>